<feature type="domain" description="Fibronectin type-III" evidence="4">
    <location>
        <begin position="278"/>
        <end position="363"/>
    </location>
</feature>
<dbReference type="InterPro" id="IPR006584">
    <property type="entry name" value="Cellulose-bd_IV"/>
</dbReference>
<feature type="region of interest" description="Disordered" evidence="3">
    <location>
        <begin position="37"/>
        <end position="76"/>
    </location>
</feature>
<gene>
    <name evidence="6" type="ORF">MUG84_23905</name>
</gene>
<dbReference type="InterPro" id="IPR048395">
    <property type="entry name" value="Glyco_hydro_31_C"/>
</dbReference>
<protein>
    <submittedName>
        <fullName evidence="6">Carbohydrate-binding protein</fullName>
    </submittedName>
</protein>
<dbReference type="EMBL" id="JALIRP010000014">
    <property type="protein sequence ID" value="MCJ8014730.1"/>
    <property type="molecule type" value="Genomic_DNA"/>
</dbReference>
<dbReference type="Gene3D" id="3.20.20.80">
    <property type="entry name" value="Glycosidases"/>
    <property type="match status" value="1"/>
</dbReference>
<feature type="domain" description="CBM6" evidence="5">
    <location>
        <begin position="1264"/>
        <end position="1384"/>
    </location>
</feature>
<dbReference type="Pfam" id="PF01055">
    <property type="entry name" value="Glyco_hydro_31_2nd"/>
    <property type="match status" value="1"/>
</dbReference>
<dbReference type="PROSITE" id="PS51175">
    <property type="entry name" value="CBM6"/>
    <property type="match status" value="1"/>
</dbReference>
<evidence type="ECO:0000259" key="5">
    <source>
        <dbReference type="PROSITE" id="PS51175"/>
    </source>
</evidence>
<dbReference type="InterPro" id="IPR013783">
    <property type="entry name" value="Ig-like_fold"/>
</dbReference>
<dbReference type="GO" id="GO:0004553">
    <property type="term" value="F:hydrolase activity, hydrolyzing O-glycosyl compounds"/>
    <property type="evidence" value="ECO:0007669"/>
    <property type="project" value="InterPro"/>
</dbReference>
<proteinExistence type="inferred from homology"/>
<dbReference type="InterPro" id="IPR005084">
    <property type="entry name" value="CBM6"/>
</dbReference>
<dbReference type="SMART" id="SM00606">
    <property type="entry name" value="CBD_IV"/>
    <property type="match status" value="1"/>
</dbReference>
<keyword evidence="7" id="KW-1185">Reference proteome</keyword>
<dbReference type="PROSITE" id="PS50853">
    <property type="entry name" value="FN3"/>
    <property type="match status" value="1"/>
</dbReference>
<dbReference type="InterPro" id="IPR025887">
    <property type="entry name" value="Glyco_hydro_31_N_dom"/>
</dbReference>
<dbReference type="InterPro" id="IPR013780">
    <property type="entry name" value="Glyco_hydro_b"/>
</dbReference>
<comment type="caution">
    <text evidence="6">The sequence shown here is derived from an EMBL/GenBank/DDBJ whole genome shotgun (WGS) entry which is preliminary data.</text>
</comment>
<dbReference type="Gene3D" id="2.60.40.10">
    <property type="entry name" value="Immunoglobulins"/>
    <property type="match status" value="1"/>
</dbReference>
<dbReference type="Proteomes" id="UP001139347">
    <property type="component" value="Unassembled WGS sequence"/>
</dbReference>
<dbReference type="InterPro" id="IPR051816">
    <property type="entry name" value="Glycosyl_Hydrolase_31"/>
</dbReference>
<dbReference type="InterPro" id="IPR008979">
    <property type="entry name" value="Galactose-bd-like_sf"/>
</dbReference>
<dbReference type="Gene3D" id="2.60.40.1760">
    <property type="entry name" value="glycosyl hydrolase (family 31)"/>
    <property type="match status" value="1"/>
</dbReference>
<evidence type="ECO:0000313" key="7">
    <source>
        <dbReference type="Proteomes" id="UP001139347"/>
    </source>
</evidence>
<dbReference type="InterPro" id="IPR011081">
    <property type="entry name" value="Big_4"/>
</dbReference>
<dbReference type="InterPro" id="IPR000322">
    <property type="entry name" value="Glyco_hydro_31_TIM"/>
</dbReference>
<dbReference type="SMART" id="SM00060">
    <property type="entry name" value="FN3"/>
    <property type="match status" value="3"/>
</dbReference>
<name>A0A9X2B566_9BACL</name>
<dbReference type="Pfam" id="PF00041">
    <property type="entry name" value="fn3"/>
    <property type="match status" value="1"/>
</dbReference>
<dbReference type="GO" id="GO:0030246">
    <property type="term" value="F:carbohydrate binding"/>
    <property type="evidence" value="ECO:0007669"/>
    <property type="project" value="InterPro"/>
</dbReference>
<comment type="similarity">
    <text evidence="1">Belongs to the glycosyl hydrolase 31 family.</text>
</comment>
<dbReference type="Gene3D" id="2.60.40.1180">
    <property type="entry name" value="Golgi alpha-mannosidase II"/>
    <property type="match status" value="2"/>
</dbReference>
<dbReference type="Pfam" id="PF07532">
    <property type="entry name" value="Big_4"/>
    <property type="match status" value="2"/>
</dbReference>
<dbReference type="RefSeq" id="WP_244729936.1">
    <property type="nucleotide sequence ID" value="NZ_JALIRP010000014.1"/>
</dbReference>
<dbReference type="InterPro" id="IPR011013">
    <property type="entry name" value="Gal_mutarotase_sf_dom"/>
</dbReference>
<dbReference type="Gene3D" id="2.60.120.260">
    <property type="entry name" value="Galactose-binding domain-like"/>
    <property type="match status" value="1"/>
</dbReference>
<dbReference type="SUPFAM" id="SSF49785">
    <property type="entry name" value="Galactose-binding domain-like"/>
    <property type="match status" value="1"/>
</dbReference>
<dbReference type="SUPFAM" id="SSF51011">
    <property type="entry name" value="Glycosyl hydrolase domain"/>
    <property type="match status" value="1"/>
</dbReference>
<dbReference type="CDD" id="cd04084">
    <property type="entry name" value="CBM6_xylanase-like"/>
    <property type="match status" value="1"/>
</dbReference>
<evidence type="ECO:0000256" key="3">
    <source>
        <dbReference type="SAM" id="MobiDB-lite"/>
    </source>
</evidence>
<dbReference type="CDD" id="cd14752">
    <property type="entry name" value="GH31_N"/>
    <property type="match status" value="1"/>
</dbReference>
<evidence type="ECO:0000256" key="1">
    <source>
        <dbReference type="ARBA" id="ARBA00007806"/>
    </source>
</evidence>
<evidence type="ECO:0000259" key="4">
    <source>
        <dbReference type="PROSITE" id="PS50853"/>
    </source>
</evidence>
<dbReference type="PANTHER" id="PTHR43863:SF2">
    <property type="entry name" value="MALTASE-GLUCOAMYLASE"/>
    <property type="match status" value="1"/>
</dbReference>
<dbReference type="InterPro" id="IPR036116">
    <property type="entry name" value="FN3_sf"/>
</dbReference>
<dbReference type="InterPro" id="IPR033403">
    <property type="entry name" value="DUF5110"/>
</dbReference>
<dbReference type="InterPro" id="IPR003961">
    <property type="entry name" value="FN3_dom"/>
</dbReference>
<evidence type="ECO:0000256" key="2">
    <source>
        <dbReference type="ARBA" id="ARBA00022729"/>
    </source>
</evidence>
<reference evidence="6" key="1">
    <citation type="submission" date="2022-04" db="EMBL/GenBank/DDBJ databases">
        <title>Paenibacillus mangrovi sp. nov., a novel endophytic bacterium isolated from bark of Kandelia candel.</title>
        <authorList>
            <person name="Tuo L."/>
        </authorList>
    </citation>
    <scope>NUCLEOTIDE SEQUENCE</scope>
    <source>
        <strain evidence="6">KQZ6P-2</strain>
    </source>
</reference>
<dbReference type="InterPro" id="IPR017853">
    <property type="entry name" value="GH"/>
</dbReference>
<dbReference type="Pfam" id="PF03422">
    <property type="entry name" value="CBM_6"/>
    <property type="match status" value="1"/>
</dbReference>
<dbReference type="SUPFAM" id="SSF51445">
    <property type="entry name" value="(Trans)glycosidases"/>
    <property type="match status" value="1"/>
</dbReference>
<dbReference type="SUPFAM" id="SSF74650">
    <property type="entry name" value="Galactose mutarotase-like"/>
    <property type="match status" value="1"/>
</dbReference>
<organism evidence="6 7">
    <name type="scientific">Paenibacillus mangrovi</name>
    <dbReference type="NCBI Taxonomy" id="2931978"/>
    <lineage>
        <taxon>Bacteria</taxon>
        <taxon>Bacillati</taxon>
        <taxon>Bacillota</taxon>
        <taxon>Bacilli</taxon>
        <taxon>Bacillales</taxon>
        <taxon>Paenibacillaceae</taxon>
        <taxon>Paenibacillus</taxon>
    </lineage>
</organism>
<accession>A0A9X2B566</accession>
<evidence type="ECO:0000313" key="6">
    <source>
        <dbReference type="EMBL" id="MCJ8014730.1"/>
    </source>
</evidence>
<dbReference type="CDD" id="cd00063">
    <property type="entry name" value="FN3"/>
    <property type="match status" value="1"/>
</dbReference>
<dbReference type="PANTHER" id="PTHR43863">
    <property type="entry name" value="HYDROLASE, PUTATIVE (AFU_ORTHOLOGUE AFUA_1G03140)-RELATED"/>
    <property type="match status" value="1"/>
</dbReference>
<sequence>MRLNRDGIISRVLIILMLSYTLFGSLPVTGYAEEPVPIDPPAAAQTDTEQQEPADPAMPVAEENSEPPASVPESISQTVPTLDLQAQDLTDSISVDLSQEGSIDWVSFGGSGDIGVRTRKNIGAPVIRFSKVIPGSNAYDFNDFIAGFNWSDGKPIETGSNEHKGSSFNEMNGGWQLTVPASTHEMTLKVYGLGWSSKGKIEAYLNDNSVPVSVDEYDTEGERHKPKVYTIKFKGNGGNQSLIVKGTVTGKYNDWGNVAIAAATLTATVSQNAPKWPDGSTLTAADVTGSSAVLSWTPVSENIKHYIIYQDNVEIDRVDSTINSYEVSGLEAGKTYGFKVEAENEDGEISVTGPSVSVQTTRFTYIGKVTGYEMRDDRKTIIFDAAPAKVMINAVSPEIVKVWAEPTGTFDRKYESMAIVNDDLGKVNLSLGDKGDYYEISTGKLLIKLFKDSFRLEYYDLQGNLLLKGKEGKSMGWNAVKEVGVWNELQEGEHFWGLGEKTESFDRKGNKIYQWGVDMWGADQMAPNIGEGRWYGANPHFISSKGYSIYFDNTSRTCFDMGKSEPGTYSFNSLEPAAGGELLYYFIYGPTPKEMVKNFTDITGKPFMPPMWAFGNMQSHYGYTQTDIERVAEMYREKQIPLDVMFSDIEWYEKFCSPDKWNTRNFPDPQAMMNKLNVLDVRLALIDDPNITISADTYPVGDKEGYFIKDMMGKTKTVSWPWGDESGILDFFNPGARQWWGPLHNHLADLGVQAFWTDMNEPARYSTDWRFWNENGKEQGDIEELHNAYAFLHHKTLYDWYKEYTKKRPFILTRSFFTGSQRFASPWSGDINSDWNSMSEQIRLGTGLSLSGFNMWGFDIGGFEGNPTSDQFKRWIELAAFTPTHRFHYATWGKPQEAWEHGAEEVSKKYISQRQRLIPYFYSYTADSVIGTGMEAAPGSDGSGIPLMRAMVLEYPDDSNTFNMDTQFMNGQSFLVAPVTNNSTRKNVYFPKGDWYDYSDGKTLYQGGQSITYDAPIDKLPVFVKAGAIIPMTPPMQYVGEKPVDMMTMDIYPLRNNGVSSFVLYEDDGESFGFENGQYSTTKFENKVESAAEGTKNTFVIHAREQGTKGFTPDPRSYMLQFHNTALQTTAVRQDGAELQRYGSLADLEKAESGWFADPQSLNTYVKLPDNGKETKVELLGKAGSSTVVSYLPVYVTTKIGVLPSLPSMVTAVNDNGLQQAVKVKWASVNKDKYNQVGSFTVEGTVEGIDLKVTAYVDVYQTIAHVEAESYADKKGSFTKEVSSEGGFNLTAISNGDYAVYKNVDLKKGATKFEARIAAKNRGGNIEVRLDRLDGPLVATLNVPSTGGWQNWETLSTNLSGASGVHDVYLVFTAGYNLNWFRFVDYPLTVQSIPPIDVITITGVAPQLPEQVTVVYRDGSTAELTVTWDKVDPSSYENPGKFKVEGTVQGADLKAVANITVGDSHNQFIVAATFNLNKLEAGKMLNADVTVKNNSNHSDSILIVTALYNQNDEIVNISSLPKKIGRDQSAMYTAGFKLPESIQGCRVKVFVYDGESLLTTSKKLLSNELVLE</sequence>
<dbReference type="Pfam" id="PF21365">
    <property type="entry name" value="Glyco_hydro_31_3rd"/>
    <property type="match status" value="1"/>
</dbReference>
<dbReference type="SUPFAM" id="SSF49265">
    <property type="entry name" value="Fibronectin type III"/>
    <property type="match status" value="1"/>
</dbReference>
<dbReference type="Pfam" id="PF13802">
    <property type="entry name" value="Gal_mutarotas_2"/>
    <property type="match status" value="1"/>
</dbReference>
<dbReference type="Pfam" id="PF17137">
    <property type="entry name" value="DUF5110"/>
    <property type="match status" value="1"/>
</dbReference>
<dbReference type="GO" id="GO:0005975">
    <property type="term" value="P:carbohydrate metabolic process"/>
    <property type="evidence" value="ECO:0007669"/>
    <property type="project" value="InterPro"/>
</dbReference>
<keyword evidence="2" id="KW-0732">Signal</keyword>